<dbReference type="Proteomes" id="UP000886101">
    <property type="component" value="Unassembled WGS sequence"/>
</dbReference>
<evidence type="ECO:0000256" key="3">
    <source>
        <dbReference type="ARBA" id="ARBA00022801"/>
    </source>
</evidence>
<protein>
    <submittedName>
        <fullName evidence="8">JAB domain-containing protein</fullName>
    </submittedName>
</protein>
<dbReference type="InterPro" id="IPR010994">
    <property type="entry name" value="RuvA_2-like"/>
</dbReference>
<dbReference type="NCBIfam" id="TIGR00608">
    <property type="entry name" value="radc"/>
    <property type="match status" value="1"/>
</dbReference>
<dbReference type="GO" id="GO:0046872">
    <property type="term" value="F:metal ion binding"/>
    <property type="evidence" value="ECO:0007669"/>
    <property type="project" value="UniProtKB-KW"/>
</dbReference>
<dbReference type="CDD" id="cd08071">
    <property type="entry name" value="MPN_DUF2466"/>
    <property type="match status" value="1"/>
</dbReference>
<dbReference type="GO" id="GO:0006508">
    <property type="term" value="P:proteolysis"/>
    <property type="evidence" value="ECO:0007669"/>
    <property type="project" value="UniProtKB-KW"/>
</dbReference>
<dbReference type="PANTHER" id="PTHR30471">
    <property type="entry name" value="DNA REPAIR PROTEIN RADC"/>
    <property type="match status" value="1"/>
</dbReference>
<feature type="domain" description="MPN" evidence="7">
    <location>
        <begin position="106"/>
        <end position="228"/>
    </location>
</feature>
<dbReference type="InterPro" id="IPR025657">
    <property type="entry name" value="RadC_JAB"/>
</dbReference>
<gene>
    <name evidence="8" type="ORF">ENJ96_02050</name>
</gene>
<name>A0A7V5NYM2_9BACT</name>
<evidence type="ECO:0000259" key="7">
    <source>
        <dbReference type="PROSITE" id="PS50249"/>
    </source>
</evidence>
<evidence type="ECO:0000313" key="8">
    <source>
        <dbReference type="EMBL" id="HHI96613.1"/>
    </source>
</evidence>
<dbReference type="Pfam" id="PF20582">
    <property type="entry name" value="UPF0758_N"/>
    <property type="match status" value="1"/>
</dbReference>
<keyword evidence="3" id="KW-0378">Hydrolase</keyword>
<comment type="caution">
    <text evidence="8">The sequence shown here is derived from an EMBL/GenBank/DDBJ whole genome shotgun (WGS) entry which is preliminary data.</text>
</comment>
<evidence type="ECO:0000256" key="6">
    <source>
        <dbReference type="RuleBase" id="RU003797"/>
    </source>
</evidence>
<dbReference type="PROSITE" id="PS01302">
    <property type="entry name" value="UPF0758"/>
    <property type="match status" value="1"/>
</dbReference>
<dbReference type="InterPro" id="IPR020891">
    <property type="entry name" value="UPF0758_CS"/>
</dbReference>
<dbReference type="InterPro" id="IPR046778">
    <property type="entry name" value="UPF0758_N"/>
</dbReference>
<dbReference type="NCBIfam" id="NF000642">
    <property type="entry name" value="PRK00024.1"/>
    <property type="match status" value="1"/>
</dbReference>
<reference evidence="8" key="1">
    <citation type="journal article" date="2020" name="mSystems">
        <title>Genome- and Community-Level Interaction Insights into Carbon Utilization and Element Cycling Functions of Hydrothermarchaeota in Hydrothermal Sediment.</title>
        <authorList>
            <person name="Zhou Z."/>
            <person name="Liu Y."/>
            <person name="Xu W."/>
            <person name="Pan J."/>
            <person name="Luo Z.H."/>
            <person name="Li M."/>
        </authorList>
    </citation>
    <scope>NUCLEOTIDE SEQUENCE [LARGE SCALE GENOMIC DNA]</scope>
    <source>
        <strain evidence="8">HyVt-533</strain>
    </source>
</reference>
<evidence type="ECO:0000256" key="4">
    <source>
        <dbReference type="ARBA" id="ARBA00022833"/>
    </source>
</evidence>
<evidence type="ECO:0000256" key="2">
    <source>
        <dbReference type="ARBA" id="ARBA00022723"/>
    </source>
</evidence>
<organism evidence="8">
    <name type="scientific">Thermodesulfatator atlanticus</name>
    <dbReference type="NCBI Taxonomy" id="501497"/>
    <lineage>
        <taxon>Bacteria</taxon>
        <taxon>Pseudomonadati</taxon>
        <taxon>Thermodesulfobacteriota</taxon>
        <taxon>Thermodesulfobacteria</taxon>
        <taxon>Thermodesulfobacteriales</taxon>
        <taxon>Thermodesulfatatoraceae</taxon>
        <taxon>Thermodesulfatator</taxon>
    </lineage>
</organism>
<proteinExistence type="inferred from homology"/>
<dbReference type="EMBL" id="DROK01000058">
    <property type="protein sequence ID" value="HHI96613.1"/>
    <property type="molecule type" value="Genomic_DNA"/>
</dbReference>
<evidence type="ECO:0000256" key="5">
    <source>
        <dbReference type="ARBA" id="ARBA00023049"/>
    </source>
</evidence>
<dbReference type="SUPFAM" id="SSF47781">
    <property type="entry name" value="RuvA domain 2-like"/>
    <property type="match status" value="1"/>
</dbReference>
<dbReference type="InterPro" id="IPR001405">
    <property type="entry name" value="UPF0758"/>
</dbReference>
<keyword evidence="1" id="KW-0645">Protease</keyword>
<keyword evidence="5" id="KW-0482">Metalloprotease</keyword>
<dbReference type="Pfam" id="PF04002">
    <property type="entry name" value="RadC"/>
    <property type="match status" value="1"/>
</dbReference>
<evidence type="ECO:0000256" key="1">
    <source>
        <dbReference type="ARBA" id="ARBA00022670"/>
    </source>
</evidence>
<dbReference type="Gene3D" id="1.10.150.20">
    <property type="entry name" value="5' to 3' exonuclease, C-terminal subdomain"/>
    <property type="match status" value="1"/>
</dbReference>
<sequence length="239" mass="27214">MMDDFRKRVAGHRERLRRKFWEYGLSAFTDEEVLELLLIFGTPRKDCKPAARAALKRFGDLAAVLEAPVEELKKIPGIGPRNVLAIKFVHAVARRFLERRLKDKPYLACAREVYEYLAHSMIDLKKEVFKVLYLDARNHIMAVEDLFQGTVNESVVYPREVFERAFALHASAMVLAHNHPSGDPQPSAADIVLTKRLYLAARLLQVSLLDHLIIAQKGYFSFAEEGLLAQIAKEVAENL</sequence>
<dbReference type="Gene3D" id="3.40.140.10">
    <property type="entry name" value="Cytidine Deaminase, domain 2"/>
    <property type="match status" value="1"/>
</dbReference>
<keyword evidence="2" id="KW-0479">Metal-binding</keyword>
<keyword evidence="4" id="KW-0862">Zinc</keyword>
<accession>A0A7V5NYM2</accession>
<dbReference type="AlphaFoldDB" id="A0A7V5NYM2"/>
<comment type="similarity">
    <text evidence="6">Belongs to the UPF0758 family.</text>
</comment>
<dbReference type="PROSITE" id="PS50249">
    <property type="entry name" value="MPN"/>
    <property type="match status" value="1"/>
</dbReference>
<dbReference type="GO" id="GO:0008237">
    <property type="term" value="F:metallopeptidase activity"/>
    <property type="evidence" value="ECO:0007669"/>
    <property type="project" value="UniProtKB-KW"/>
</dbReference>
<dbReference type="PANTHER" id="PTHR30471:SF3">
    <property type="entry name" value="UPF0758 PROTEIN YEES-RELATED"/>
    <property type="match status" value="1"/>
</dbReference>
<dbReference type="InterPro" id="IPR037518">
    <property type="entry name" value="MPN"/>
</dbReference>